<dbReference type="Gene3D" id="1.10.10.2910">
    <property type="match status" value="1"/>
</dbReference>
<evidence type="ECO:0000313" key="1">
    <source>
        <dbReference type="EMBL" id="WEJ61670.1"/>
    </source>
</evidence>
<protein>
    <recommendedName>
        <fullName evidence="3">IrrE N-terminal-like domain-containing protein</fullName>
    </recommendedName>
</protein>
<dbReference type="Proteomes" id="UP001222275">
    <property type="component" value="Chromosome"/>
</dbReference>
<dbReference type="EMBL" id="CP102381">
    <property type="protein sequence ID" value="WEJ61670.1"/>
    <property type="molecule type" value="Genomic_DNA"/>
</dbReference>
<name>A0ABY8C6W2_9GAMM</name>
<keyword evidence="2" id="KW-1185">Reference proteome</keyword>
<organism evidence="1 2">
    <name type="scientific">Thiomicrorhabdus lithotrophica</name>
    <dbReference type="NCBI Taxonomy" id="2949997"/>
    <lineage>
        <taxon>Bacteria</taxon>
        <taxon>Pseudomonadati</taxon>
        <taxon>Pseudomonadota</taxon>
        <taxon>Gammaproteobacteria</taxon>
        <taxon>Thiotrichales</taxon>
        <taxon>Piscirickettsiaceae</taxon>
        <taxon>Thiomicrorhabdus</taxon>
    </lineage>
</organism>
<proteinExistence type="predicted"/>
<evidence type="ECO:0008006" key="3">
    <source>
        <dbReference type="Google" id="ProtNLM"/>
    </source>
</evidence>
<gene>
    <name evidence="1" type="ORF">NR989_06535</name>
</gene>
<dbReference type="RefSeq" id="WP_275593929.1">
    <property type="nucleotide sequence ID" value="NZ_CP102381.1"/>
</dbReference>
<sequence>MSKLTDIKDDFAVNSHTEIQGLDDAISGHLAFTEHARAIPNRLLEPKGWIPSKLYSNFIQSKTLYRKHDAAHDAKIALWLAKAKEQAKQFYIAHQAMPEFTGISKAELSEIAKLSIDENILQELPEILAFKGIILIYLPALEGTKADGATFLLSDKLPVIVHSIRYPRMDNFWFTLLHELAHLCLHFNNLDEPIVDDMEDEQHVLKDIEIQADRLAKTSFVSKVEWRTATVKNTSKGDDIYTFAQQMQVHPSIIAGLVRASRSRYDLFSDIVNKVNPRTLLKLL</sequence>
<accession>A0ABY8C6W2</accession>
<evidence type="ECO:0000313" key="2">
    <source>
        <dbReference type="Proteomes" id="UP001222275"/>
    </source>
</evidence>
<reference evidence="1 2" key="1">
    <citation type="submission" date="2022-06" db="EMBL/GenBank/DDBJ databases">
        <title>Thiomicrohabdus sp. nov, an obligately chemolithoautotrophic, sulfur-oxidizing bacterium isolated from beach of Guanyin Mountain. Amoy.</title>
        <authorList>
            <person name="Zhu H."/>
        </authorList>
    </citation>
    <scope>NUCLEOTIDE SEQUENCE [LARGE SCALE GENOMIC DNA]</scope>
    <source>
        <strain evidence="1 2">XGS-01</strain>
    </source>
</reference>